<dbReference type="AlphaFoldDB" id="A0AAV5D8C9"/>
<dbReference type="EMBL" id="BQKI01000013">
    <property type="protein sequence ID" value="GJN06676.1"/>
    <property type="molecule type" value="Genomic_DNA"/>
</dbReference>
<keyword evidence="1" id="KW-0812">Transmembrane</keyword>
<keyword evidence="1" id="KW-1133">Transmembrane helix</keyword>
<protein>
    <submittedName>
        <fullName evidence="2">Uncharacterized protein</fullName>
    </submittedName>
</protein>
<proteinExistence type="predicted"/>
<feature type="transmembrane region" description="Helical" evidence="1">
    <location>
        <begin position="12"/>
        <end position="32"/>
    </location>
</feature>
<keyword evidence="3" id="KW-1185">Reference proteome</keyword>
<dbReference type="Proteomes" id="UP001054889">
    <property type="component" value="Unassembled WGS sequence"/>
</dbReference>
<keyword evidence="1" id="KW-0472">Membrane</keyword>
<evidence type="ECO:0000313" key="3">
    <source>
        <dbReference type="Proteomes" id="UP001054889"/>
    </source>
</evidence>
<name>A0AAV5D8C9_ELECO</name>
<evidence type="ECO:0000256" key="1">
    <source>
        <dbReference type="SAM" id="Phobius"/>
    </source>
</evidence>
<dbReference type="PANTHER" id="PTHR33116">
    <property type="entry name" value="REVERSE TRANSCRIPTASE ZINC-BINDING DOMAIN-CONTAINING PROTEIN-RELATED-RELATED"/>
    <property type="match status" value="1"/>
</dbReference>
<sequence length="140" mass="15980">MNLAGRSAWVRFVLTAIPIYILIALNVPKWFLNAIDKLRRDFLWCGRKAANGGCCLVSWEKVQRPIELGGLGILNLQYMSWALQLRWLWYARTDPSRPWTGLEITINSNAAALFKIALDSSVGNDANTFFWTDKWFLGSL</sequence>
<reference evidence="2" key="2">
    <citation type="submission" date="2021-12" db="EMBL/GenBank/DDBJ databases">
        <title>Resequencing data analysis of finger millet.</title>
        <authorList>
            <person name="Hatakeyama M."/>
            <person name="Aluri S."/>
            <person name="Balachadran M.T."/>
            <person name="Sivarajan S.R."/>
            <person name="Poveda L."/>
            <person name="Shimizu-Inatsugi R."/>
            <person name="Schlapbach R."/>
            <person name="Sreeman S.M."/>
            <person name="Shimizu K.K."/>
        </authorList>
    </citation>
    <scope>NUCLEOTIDE SEQUENCE</scope>
</reference>
<reference evidence="2" key="1">
    <citation type="journal article" date="2018" name="DNA Res.">
        <title>Multiple hybrid de novo genome assembly of finger millet, an orphan allotetraploid crop.</title>
        <authorList>
            <person name="Hatakeyama M."/>
            <person name="Aluri S."/>
            <person name="Balachadran M.T."/>
            <person name="Sivarajan S.R."/>
            <person name="Patrignani A."/>
            <person name="Gruter S."/>
            <person name="Poveda L."/>
            <person name="Shimizu-Inatsugi R."/>
            <person name="Baeten J."/>
            <person name="Francoijs K.J."/>
            <person name="Nataraja K.N."/>
            <person name="Reddy Y.A.N."/>
            <person name="Phadnis S."/>
            <person name="Ravikumar R.L."/>
            <person name="Schlapbach R."/>
            <person name="Sreeman S.M."/>
            <person name="Shimizu K.K."/>
        </authorList>
    </citation>
    <scope>NUCLEOTIDE SEQUENCE</scope>
</reference>
<organism evidence="2 3">
    <name type="scientific">Eleusine coracana subsp. coracana</name>
    <dbReference type="NCBI Taxonomy" id="191504"/>
    <lineage>
        <taxon>Eukaryota</taxon>
        <taxon>Viridiplantae</taxon>
        <taxon>Streptophyta</taxon>
        <taxon>Embryophyta</taxon>
        <taxon>Tracheophyta</taxon>
        <taxon>Spermatophyta</taxon>
        <taxon>Magnoliopsida</taxon>
        <taxon>Liliopsida</taxon>
        <taxon>Poales</taxon>
        <taxon>Poaceae</taxon>
        <taxon>PACMAD clade</taxon>
        <taxon>Chloridoideae</taxon>
        <taxon>Cynodonteae</taxon>
        <taxon>Eleusininae</taxon>
        <taxon>Eleusine</taxon>
    </lineage>
</organism>
<dbReference type="PANTHER" id="PTHR33116:SF78">
    <property type="entry name" value="OS12G0587133 PROTEIN"/>
    <property type="match status" value="1"/>
</dbReference>
<comment type="caution">
    <text evidence="2">The sequence shown here is derived from an EMBL/GenBank/DDBJ whole genome shotgun (WGS) entry which is preliminary data.</text>
</comment>
<accession>A0AAV5D8C9</accession>
<evidence type="ECO:0000313" key="2">
    <source>
        <dbReference type="EMBL" id="GJN06676.1"/>
    </source>
</evidence>
<gene>
    <name evidence="2" type="primary">ga24430</name>
    <name evidence="2" type="ORF">PR202_ga24430</name>
</gene>